<dbReference type="AlphaFoldDB" id="A0A4R0S7D4"/>
<dbReference type="EMBL" id="SHPM01000028">
    <property type="protein sequence ID" value="TCD73758.1"/>
    <property type="molecule type" value="Genomic_DNA"/>
</dbReference>
<protein>
    <submittedName>
        <fullName evidence="1">Uncharacterized protein</fullName>
    </submittedName>
</protein>
<comment type="caution">
    <text evidence="1">The sequence shown here is derived from an EMBL/GenBank/DDBJ whole genome shotgun (WGS) entry which is preliminary data.</text>
</comment>
<evidence type="ECO:0000313" key="2">
    <source>
        <dbReference type="Proteomes" id="UP000293701"/>
    </source>
</evidence>
<sequence>MVDLSLTPNPDDRALWPMGSDADWIRGSDVANNEHPGVLAQRHQWIVPNRLFAESMVKANSELVTSIIGALLSWRTCTVDQLRAGLSVKGAPEFHRDEPNLYGALCRLGVIDIGFSPYERFSGQIIPQTWLSLSSDKKLIRSTLCLFNSATWLRRMLSDKQLIGMRRHVRHNTYAAHVGLHLGVNPDIKLVGGDGWGAFRLIDPQAVSEAGLPHSCSTDITALASNNVLAGIEVQVHPNNMSQKISNWSKLLAYSPMQRRGLICIWLLIRDTSQWQYPALGSIIETASHADEMLVGDPSVASRMGFALWDDWFDEQGNPTGGIGTYRDMLNVERSMFSPDWGRCTPSTKPVTTIRDWGWTVMDETIRHQWGWDVSGWRKPEAYRGGFYGYIGGESVELSS</sequence>
<dbReference type="RefSeq" id="WP_242686436.1">
    <property type="nucleotide sequence ID" value="NZ_SHPM01000028.1"/>
</dbReference>
<name>A0A4R0S7D4_BIFLL</name>
<organism evidence="1 2">
    <name type="scientific">Bifidobacterium longum subsp. longum</name>
    <dbReference type="NCBI Taxonomy" id="1679"/>
    <lineage>
        <taxon>Bacteria</taxon>
        <taxon>Bacillati</taxon>
        <taxon>Actinomycetota</taxon>
        <taxon>Actinomycetes</taxon>
        <taxon>Bifidobacteriales</taxon>
        <taxon>Bifidobacteriaceae</taxon>
        <taxon>Bifidobacterium</taxon>
    </lineage>
</organism>
<proteinExistence type="predicted"/>
<evidence type="ECO:0000313" key="1">
    <source>
        <dbReference type="EMBL" id="TCD73758.1"/>
    </source>
</evidence>
<dbReference type="Proteomes" id="UP000293701">
    <property type="component" value="Unassembled WGS sequence"/>
</dbReference>
<gene>
    <name evidence="1" type="ORF">MCC10002_1267</name>
</gene>
<reference evidence="1 2" key="1">
    <citation type="journal article" date="2018" name="Sci. Rep.">
        <title>Genomic diversity and distribution of Bifidobacterium longum subsp. longum across the human lifespan.</title>
        <authorList>
            <person name="Odamaki T."/>
            <person name="Bottacini F."/>
            <person name="Kato K."/>
            <person name="Mitsuyama E."/>
            <person name="Yoshida K."/>
            <person name="Horigome A."/>
            <person name="Xiao J.Z."/>
            <person name="van Sinderen D."/>
        </authorList>
    </citation>
    <scope>NUCLEOTIDE SEQUENCE [LARGE SCALE GENOMIC DNA]</scope>
    <source>
        <strain evidence="1 2">MCC10002</strain>
    </source>
</reference>
<accession>A0A4R0S7D4</accession>